<protein>
    <recommendedName>
        <fullName evidence="5">SBF1/SBF2 domain-containing protein</fullName>
    </recommendedName>
</protein>
<dbReference type="InParanoid" id="B7FRS9"/>
<feature type="region of interest" description="Disordered" evidence="2">
    <location>
        <begin position="190"/>
        <end position="239"/>
    </location>
</feature>
<dbReference type="HOGENOM" id="CLU_289111_0_0_1"/>
<dbReference type="OrthoDB" id="196398at2759"/>
<dbReference type="Proteomes" id="UP000000759">
    <property type="component" value="Chromosome 2"/>
</dbReference>
<gene>
    <name evidence="3" type="ORF">PHATRDRAFT_43300</name>
</gene>
<feature type="compositionally biased region" description="Low complexity" evidence="2">
    <location>
        <begin position="197"/>
        <end position="216"/>
    </location>
</feature>
<feature type="region of interest" description="Disordered" evidence="2">
    <location>
        <begin position="1"/>
        <end position="59"/>
    </location>
</feature>
<name>B7FRS9_PHATC</name>
<dbReference type="AlphaFoldDB" id="B7FRS9"/>
<dbReference type="GeneID" id="7197598"/>
<reference evidence="3 4" key="1">
    <citation type="journal article" date="2008" name="Nature">
        <title>The Phaeodactylum genome reveals the evolutionary history of diatom genomes.</title>
        <authorList>
            <person name="Bowler C."/>
            <person name="Allen A.E."/>
            <person name="Badger J.H."/>
            <person name="Grimwood J."/>
            <person name="Jabbari K."/>
            <person name="Kuo A."/>
            <person name="Maheswari U."/>
            <person name="Martens C."/>
            <person name="Maumus F."/>
            <person name="Otillar R.P."/>
            <person name="Rayko E."/>
            <person name="Salamov A."/>
            <person name="Vandepoele K."/>
            <person name="Beszteri B."/>
            <person name="Gruber A."/>
            <person name="Heijde M."/>
            <person name="Katinka M."/>
            <person name="Mock T."/>
            <person name="Valentin K."/>
            <person name="Verret F."/>
            <person name="Berges J.A."/>
            <person name="Brownlee C."/>
            <person name="Cadoret J.P."/>
            <person name="Chiovitti A."/>
            <person name="Choi C.J."/>
            <person name="Coesel S."/>
            <person name="De Martino A."/>
            <person name="Detter J.C."/>
            <person name="Durkin C."/>
            <person name="Falciatore A."/>
            <person name="Fournet J."/>
            <person name="Haruta M."/>
            <person name="Huysman M.J."/>
            <person name="Jenkins B.D."/>
            <person name="Jiroutova K."/>
            <person name="Jorgensen R.E."/>
            <person name="Joubert Y."/>
            <person name="Kaplan A."/>
            <person name="Kroger N."/>
            <person name="Kroth P.G."/>
            <person name="La Roche J."/>
            <person name="Lindquist E."/>
            <person name="Lommer M."/>
            <person name="Martin-Jezequel V."/>
            <person name="Lopez P.J."/>
            <person name="Lucas S."/>
            <person name="Mangogna M."/>
            <person name="McGinnis K."/>
            <person name="Medlin L.K."/>
            <person name="Montsant A."/>
            <person name="Oudot-Le Secq M.P."/>
            <person name="Napoli C."/>
            <person name="Obornik M."/>
            <person name="Parker M.S."/>
            <person name="Petit J.L."/>
            <person name="Porcel B.M."/>
            <person name="Poulsen N."/>
            <person name="Robison M."/>
            <person name="Rychlewski L."/>
            <person name="Rynearson T.A."/>
            <person name="Schmutz J."/>
            <person name="Shapiro H."/>
            <person name="Siaut M."/>
            <person name="Stanley M."/>
            <person name="Sussman M.R."/>
            <person name="Taylor A.R."/>
            <person name="Vardi A."/>
            <person name="von Dassow P."/>
            <person name="Vyverman W."/>
            <person name="Willis A."/>
            <person name="Wyrwicz L.S."/>
            <person name="Rokhsar D.S."/>
            <person name="Weissenbach J."/>
            <person name="Armbrust E.V."/>
            <person name="Green B.R."/>
            <person name="Van de Peer Y."/>
            <person name="Grigoriev I.V."/>
        </authorList>
    </citation>
    <scope>NUCLEOTIDE SEQUENCE [LARGE SCALE GENOMIC DNA]</scope>
    <source>
        <strain evidence="3 4">CCAP 1055/1</strain>
    </source>
</reference>
<dbReference type="KEGG" id="pti:PHATRDRAFT_43300"/>
<dbReference type="PANTHER" id="PTHR13663">
    <property type="entry name" value="SIMILAR TO RIKEN CDNA 6430548M08"/>
    <property type="match status" value="1"/>
</dbReference>
<keyword evidence="1" id="KW-0175">Coiled coil</keyword>
<sequence>MFRGLKKRLSRHSTGSTSDHTSHETVTSSHGTNRNTTTNRQPPSTAANTGTSTTTATATVAHRSHSYTVLPHAHVTLTQPLPSRPKTLPFRPHQRALWRQSAADLAQKSTHLRAFDACVQAADGSLEGSDQHVPVPTHAHASPIDADGGRIDPNTQLRDCSVLVSPDGELLLLPDVARQRAFGFVTPVPVTYNDGDNNNNNNNTTQPNTSPSISPNEHTVNNPAPTSLLDHSDDEQSEDDVQEIELHPTEAGFQALMERNKDAYEASVFVGQDLHATGDKAHNGFSAKGWSIPATSWACQQTQASLQHLLFFCEALAVAHKDTCAQRASACDNLRSVNPSMGGHAPQPTLASAPSQVLDPRSHEFEPTLSRVGPLLQGGSSLNAVLVALERYHAQVADTDTQHWKKASLDPQGLLPTLQTSLQTFTTRITRRQQALDETAQRARTMEDRLVVLKRQSDHAWNAVYQAEDLVTKRLEEILQEKSRQYEKQRVQKLRQERAQQQKEPEKAATPEEIWNMVNAATELMEDGNFEPMELLSTTPEPQPSSSSLLEDDQKNSGSDNDGETTTSEASSTNGGEKENGSTREGFNIQKIRTASRDQIEVEVGLPDLRQKAVASGEAVEDAAGTLLNILSNLDTARRSARIAAETALLGAGKAQIHCVRELVALERATLEERLRNLENVEVVLDEIGMRDIRRDLDNYITVDKRERGGRSHLGDDDDGGIASALAVLSSHVDGHEGSTFESTKTKVSDSTACDADEDYNDEDEIRTRIESSIESLFRAEALPSSDTSETDGAPHEGKDLLEAVSFLCKMATDPSSAAQMRRSTICYGLNAKRGSHRQIPTASQFDGLCRVCSAILTGCNSVENGVAIAKMCMMLSQTFYMEEESNADLHLEGVDVPGSPGAKDREKRVYVKNKLKNHAIWMNDDFWDEALSQQISESLTHSGVMANFDKRTQNVKAQSRRNIEWTQTETTKWHDLNYTERVEAASQVQAVVFAQLGALAHSMIEFGCGLNRSCAFVRRMAIRNQLPSSQRAILLQHLMARNDLDLQEDKALSRKEQLIDS</sequence>
<organism evidence="3 4">
    <name type="scientific">Phaeodactylum tricornutum (strain CCAP 1055/1)</name>
    <dbReference type="NCBI Taxonomy" id="556484"/>
    <lineage>
        <taxon>Eukaryota</taxon>
        <taxon>Sar</taxon>
        <taxon>Stramenopiles</taxon>
        <taxon>Ochrophyta</taxon>
        <taxon>Bacillariophyta</taxon>
        <taxon>Bacillariophyceae</taxon>
        <taxon>Bacillariophycidae</taxon>
        <taxon>Naviculales</taxon>
        <taxon>Phaeodactylaceae</taxon>
        <taxon>Phaeodactylum</taxon>
    </lineage>
</organism>
<dbReference type="eggNOG" id="ENOG502QRIJ">
    <property type="taxonomic scope" value="Eukaryota"/>
</dbReference>
<evidence type="ECO:0000313" key="3">
    <source>
        <dbReference type="EMBL" id="EEC50361.1"/>
    </source>
</evidence>
<accession>B7FRS9</accession>
<dbReference type="InterPro" id="IPR039872">
    <property type="entry name" value="KIAA0513"/>
</dbReference>
<evidence type="ECO:0000313" key="4">
    <source>
        <dbReference type="Proteomes" id="UP000000759"/>
    </source>
</evidence>
<evidence type="ECO:0000256" key="2">
    <source>
        <dbReference type="SAM" id="MobiDB-lite"/>
    </source>
</evidence>
<reference evidence="4" key="2">
    <citation type="submission" date="2008-08" db="EMBL/GenBank/DDBJ databases">
        <authorList>
            <consortium name="Diatom Consortium"/>
            <person name="Grigoriev I."/>
            <person name="Grimwood J."/>
            <person name="Kuo A."/>
            <person name="Otillar R.P."/>
            <person name="Salamov A."/>
            <person name="Detter J.C."/>
            <person name="Lindquist E."/>
            <person name="Shapiro H."/>
            <person name="Lucas S."/>
            <person name="Glavina del Rio T."/>
            <person name="Pitluck S."/>
            <person name="Rokhsar D."/>
            <person name="Bowler C."/>
        </authorList>
    </citation>
    <scope>GENOME REANNOTATION</scope>
    <source>
        <strain evidence="4">CCAP 1055/1</strain>
    </source>
</reference>
<feature type="compositionally biased region" description="Polar residues" evidence="2">
    <location>
        <begin position="556"/>
        <end position="575"/>
    </location>
</feature>
<evidence type="ECO:0000256" key="1">
    <source>
        <dbReference type="SAM" id="Coils"/>
    </source>
</evidence>
<feature type="compositionally biased region" description="Basic residues" evidence="2">
    <location>
        <begin position="1"/>
        <end position="11"/>
    </location>
</feature>
<feature type="region of interest" description="Disordered" evidence="2">
    <location>
        <begin position="533"/>
        <end position="592"/>
    </location>
</feature>
<feature type="compositionally biased region" description="Basic and acidic residues" evidence="2">
    <location>
        <begin position="735"/>
        <end position="748"/>
    </location>
</feature>
<dbReference type="RefSeq" id="XP_002177547.1">
    <property type="nucleotide sequence ID" value="XM_002177511.1"/>
</dbReference>
<dbReference type="PaxDb" id="2850-Phatr43300"/>
<dbReference type="EMBL" id="CM000606">
    <property type="protein sequence ID" value="EEC50361.1"/>
    <property type="molecule type" value="Genomic_DNA"/>
</dbReference>
<feature type="coiled-coil region" evidence="1">
    <location>
        <begin position="436"/>
        <end position="504"/>
    </location>
</feature>
<feature type="compositionally biased region" description="Low complexity" evidence="2">
    <location>
        <begin position="32"/>
        <end position="59"/>
    </location>
</feature>
<feature type="compositionally biased region" description="Low complexity" evidence="2">
    <location>
        <begin position="535"/>
        <end position="549"/>
    </location>
</feature>
<feature type="region of interest" description="Disordered" evidence="2">
    <location>
        <begin position="735"/>
        <end position="765"/>
    </location>
</feature>
<feature type="region of interest" description="Disordered" evidence="2">
    <location>
        <begin position="340"/>
        <end position="359"/>
    </location>
</feature>
<dbReference type="PANTHER" id="PTHR13663:SF2">
    <property type="entry name" value="SIMILAR TO RIKEN CDNA 6430548M08"/>
    <property type="match status" value="1"/>
</dbReference>
<proteinExistence type="predicted"/>
<evidence type="ECO:0008006" key="5">
    <source>
        <dbReference type="Google" id="ProtNLM"/>
    </source>
</evidence>
<keyword evidence="4" id="KW-1185">Reference proteome</keyword>
<feature type="compositionally biased region" description="Acidic residues" evidence="2">
    <location>
        <begin position="755"/>
        <end position="765"/>
    </location>
</feature>
<dbReference type="OMA" id="HNINDGA"/>